<keyword evidence="5" id="KW-0808">Transferase</keyword>
<evidence type="ECO:0000256" key="5">
    <source>
        <dbReference type="ARBA" id="ARBA00022679"/>
    </source>
</evidence>
<dbReference type="OrthoDB" id="2154311at2759"/>
<evidence type="ECO:0000256" key="12">
    <source>
        <dbReference type="ARBA" id="ARBA00048418"/>
    </source>
</evidence>
<dbReference type="GO" id="GO:0003723">
    <property type="term" value="F:RNA binding"/>
    <property type="evidence" value="ECO:0007669"/>
    <property type="project" value="UniProtKB-KW"/>
</dbReference>
<feature type="region of interest" description="Disordered" evidence="13">
    <location>
        <begin position="317"/>
        <end position="362"/>
    </location>
</feature>
<evidence type="ECO:0000256" key="2">
    <source>
        <dbReference type="ARBA" id="ARBA00009026"/>
    </source>
</evidence>
<comment type="caution">
    <text evidence="15">The sequence shown here is derived from an EMBL/GenBank/DDBJ whole genome shotgun (WGS) entry which is preliminary data.</text>
</comment>
<evidence type="ECO:0000256" key="13">
    <source>
        <dbReference type="SAM" id="MobiDB-lite"/>
    </source>
</evidence>
<dbReference type="CDD" id="cd02440">
    <property type="entry name" value="AdoMet_MTases"/>
    <property type="match status" value="1"/>
</dbReference>
<comment type="catalytic activity">
    <reaction evidence="12">
        <text>small RNA 3'-end nucleotide + S-adenosyl-L-methionine = small RNA 3'-end 2'-O-methylnucleotide + S-adenosyl-L-homocysteine + H(+)</text>
        <dbReference type="Rhea" id="RHEA:37887"/>
        <dbReference type="Rhea" id="RHEA-COMP:10415"/>
        <dbReference type="Rhea" id="RHEA-COMP:10416"/>
        <dbReference type="ChEBI" id="CHEBI:15378"/>
        <dbReference type="ChEBI" id="CHEBI:57856"/>
        <dbReference type="ChEBI" id="CHEBI:59789"/>
        <dbReference type="ChEBI" id="CHEBI:74896"/>
        <dbReference type="ChEBI" id="CHEBI:74898"/>
        <dbReference type="EC" id="2.1.1.386"/>
    </reaction>
</comment>
<dbReference type="EMBL" id="MCGT01000012">
    <property type="protein sequence ID" value="ORX55164.1"/>
    <property type="molecule type" value="Genomic_DNA"/>
</dbReference>
<evidence type="ECO:0000256" key="9">
    <source>
        <dbReference type="ARBA" id="ARBA00022884"/>
    </source>
</evidence>
<proteinExistence type="inferred from homology"/>
<organism evidence="15 16">
    <name type="scientific">Hesseltinella vesiculosa</name>
    <dbReference type="NCBI Taxonomy" id="101127"/>
    <lineage>
        <taxon>Eukaryota</taxon>
        <taxon>Fungi</taxon>
        <taxon>Fungi incertae sedis</taxon>
        <taxon>Mucoromycota</taxon>
        <taxon>Mucoromycotina</taxon>
        <taxon>Mucoromycetes</taxon>
        <taxon>Mucorales</taxon>
        <taxon>Cunninghamellaceae</taxon>
        <taxon>Hesseltinella</taxon>
    </lineage>
</organism>
<evidence type="ECO:0000259" key="14">
    <source>
        <dbReference type="Pfam" id="PF08241"/>
    </source>
</evidence>
<gene>
    <name evidence="15" type="ORF">DM01DRAFT_1335464</name>
</gene>
<keyword evidence="9" id="KW-0694">RNA-binding</keyword>
<evidence type="ECO:0000256" key="11">
    <source>
        <dbReference type="ARBA" id="ARBA00035025"/>
    </source>
</evidence>
<reference evidence="15 16" key="1">
    <citation type="submission" date="2016-07" db="EMBL/GenBank/DDBJ databases">
        <title>Pervasive Adenine N6-methylation of Active Genes in Fungi.</title>
        <authorList>
            <consortium name="DOE Joint Genome Institute"/>
            <person name="Mondo S.J."/>
            <person name="Dannebaum R.O."/>
            <person name="Kuo R.C."/>
            <person name="Labutti K."/>
            <person name="Haridas S."/>
            <person name="Kuo A."/>
            <person name="Salamov A."/>
            <person name="Ahrendt S.R."/>
            <person name="Lipzen A."/>
            <person name="Sullivan W."/>
            <person name="Andreopoulos W.B."/>
            <person name="Clum A."/>
            <person name="Lindquist E."/>
            <person name="Daum C."/>
            <person name="Ramamoorthy G.K."/>
            <person name="Gryganskyi A."/>
            <person name="Culley D."/>
            <person name="Magnuson J.K."/>
            <person name="James T.Y."/>
            <person name="O'Malley M.A."/>
            <person name="Stajich J.E."/>
            <person name="Spatafora J.W."/>
            <person name="Visel A."/>
            <person name="Grigoriev I.V."/>
        </authorList>
    </citation>
    <scope>NUCLEOTIDE SEQUENCE [LARGE SCALE GENOMIC DNA]</scope>
    <source>
        <strain evidence="15 16">NRRL 3301</strain>
    </source>
</reference>
<dbReference type="EC" id="2.1.1.386" evidence="11"/>
<keyword evidence="10" id="KW-0943">RNA-mediated gene silencing</keyword>
<keyword evidence="4" id="KW-0489">Methyltransferase</keyword>
<dbReference type="GO" id="GO:0046872">
    <property type="term" value="F:metal ion binding"/>
    <property type="evidence" value="ECO:0007669"/>
    <property type="project" value="UniProtKB-KW"/>
</dbReference>
<evidence type="ECO:0000256" key="10">
    <source>
        <dbReference type="ARBA" id="ARBA00023158"/>
    </source>
</evidence>
<sequence length="427" mass="48740">MDDQGISSTRFIPALWEQRRFFILDQLKQHNAKRIMDYGCGECSVTSFLISPGTDDDHHFDHLVGIDIDPNVLEEAKTACQPWPTDYTQLRDWPLTVDLYQGSVDNYDERFQSMGCDAWICSEVIEHLHEDTLHGLRTVLFGHYAPPLVIVTTPNAEYNHHFPNLFYGTPHSQFRHDDHKFEWTRAEFQAWCLGIADEYGYTTEFHGIGLLHGQQDQLEHGHCSQACVLTKRRSNNLPPPLTNRHQHQHIAHYEYPFYQEPPLPDSDILTCIDGFVADLCQAKMLEVHEKTAAQQRQAAVPSDPDLDLSVYSWPTVSQATSSWPNPPDETTADSNQPMAEEDDWSSSSSDSDNEHEAQVPASDLRTFTPMTLTLASLWSILRIRQLCKSKAKLITLLERHPHHYEVSGTDVVVHKAYPFHPPSPDTC</sequence>
<dbReference type="InterPro" id="IPR029063">
    <property type="entry name" value="SAM-dependent_MTases_sf"/>
</dbReference>
<name>A0A1X2GJL2_9FUNG</name>
<keyword evidence="7" id="KW-0479">Metal-binding</keyword>
<protein>
    <recommendedName>
        <fullName evidence="3">Small RNA 2'-O-methyltransferase</fullName>
        <ecNumber evidence="11">2.1.1.386</ecNumber>
    </recommendedName>
</protein>
<evidence type="ECO:0000256" key="6">
    <source>
        <dbReference type="ARBA" id="ARBA00022691"/>
    </source>
</evidence>
<dbReference type="GO" id="GO:0005634">
    <property type="term" value="C:nucleus"/>
    <property type="evidence" value="ECO:0007669"/>
    <property type="project" value="TreeGrafter"/>
</dbReference>
<dbReference type="SUPFAM" id="SSF53335">
    <property type="entry name" value="S-adenosyl-L-methionine-dependent methyltransferases"/>
    <property type="match status" value="1"/>
</dbReference>
<dbReference type="Proteomes" id="UP000242146">
    <property type="component" value="Unassembled WGS sequence"/>
</dbReference>
<keyword evidence="16" id="KW-1185">Reference proteome</keyword>
<dbReference type="InterPro" id="IPR013216">
    <property type="entry name" value="Methyltransf_11"/>
</dbReference>
<dbReference type="AlphaFoldDB" id="A0A1X2GJL2"/>
<dbReference type="GO" id="GO:0001510">
    <property type="term" value="P:RNA methylation"/>
    <property type="evidence" value="ECO:0007669"/>
    <property type="project" value="InterPro"/>
</dbReference>
<accession>A0A1X2GJL2</accession>
<dbReference type="InterPro" id="IPR026610">
    <property type="entry name" value="Hen1"/>
</dbReference>
<dbReference type="GO" id="GO:0090486">
    <property type="term" value="F:small RNA 2'-O-methyltransferase activity"/>
    <property type="evidence" value="ECO:0007669"/>
    <property type="project" value="UniProtKB-EC"/>
</dbReference>
<evidence type="ECO:0000256" key="4">
    <source>
        <dbReference type="ARBA" id="ARBA00022603"/>
    </source>
</evidence>
<evidence type="ECO:0000256" key="3">
    <source>
        <dbReference type="ARBA" id="ARBA00021330"/>
    </source>
</evidence>
<comment type="similarity">
    <text evidence="2">Belongs to the methyltransferase superfamily. HEN1 family.</text>
</comment>
<keyword evidence="8" id="KW-0460">Magnesium</keyword>
<dbReference type="GO" id="GO:0008757">
    <property type="term" value="F:S-adenosylmethionine-dependent methyltransferase activity"/>
    <property type="evidence" value="ECO:0007669"/>
    <property type="project" value="InterPro"/>
</dbReference>
<evidence type="ECO:0000256" key="1">
    <source>
        <dbReference type="ARBA" id="ARBA00001946"/>
    </source>
</evidence>
<dbReference type="Pfam" id="PF08241">
    <property type="entry name" value="Methyltransf_11"/>
    <property type="match status" value="1"/>
</dbReference>
<evidence type="ECO:0000256" key="8">
    <source>
        <dbReference type="ARBA" id="ARBA00022842"/>
    </source>
</evidence>
<dbReference type="PANTHER" id="PTHR21404">
    <property type="entry name" value="HEN1"/>
    <property type="match status" value="1"/>
</dbReference>
<dbReference type="Gene3D" id="3.40.50.150">
    <property type="entry name" value="Vaccinia Virus protein VP39"/>
    <property type="match status" value="1"/>
</dbReference>
<feature type="domain" description="Methyltransferase type 11" evidence="14">
    <location>
        <begin position="37"/>
        <end position="131"/>
    </location>
</feature>
<dbReference type="GO" id="GO:0005737">
    <property type="term" value="C:cytoplasm"/>
    <property type="evidence" value="ECO:0007669"/>
    <property type="project" value="TreeGrafter"/>
</dbReference>
<dbReference type="STRING" id="101127.A0A1X2GJL2"/>
<dbReference type="PANTHER" id="PTHR21404:SF3">
    <property type="entry name" value="SMALL RNA 2'-O-METHYLTRANSFERASE"/>
    <property type="match status" value="1"/>
</dbReference>
<evidence type="ECO:0000256" key="7">
    <source>
        <dbReference type="ARBA" id="ARBA00022723"/>
    </source>
</evidence>
<evidence type="ECO:0000313" key="15">
    <source>
        <dbReference type="EMBL" id="ORX55164.1"/>
    </source>
</evidence>
<dbReference type="GO" id="GO:0030422">
    <property type="term" value="P:siRNA processing"/>
    <property type="evidence" value="ECO:0007669"/>
    <property type="project" value="TreeGrafter"/>
</dbReference>
<keyword evidence="6" id="KW-0949">S-adenosyl-L-methionine</keyword>
<comment type="cofactor">
    <cofactor evidence="1">
        <name>Mg(2+)</name>
        <dbReference type="ChEBI" id="CHEBI:18420"/>
    </cofactor>
</comment>
<evidence type="ECO:0000313" key="16">
    <source>
        <dbReference type="Proteomes" id="UP000242146"/>
    </source>
</evidence>